<dbReference type="AlphaFoldDB" id="A0A5U3EVG0"/>
<sequence length="30" mass="3455">MSIIYIAGPMTGKPNFNRKKFIEITTLLWA</sequence>
<reference evidence="1 2" key="1">
    <citation type="submission" date="2018-07" db="EMBL/GenBank/DDBJ databases">
        <authorList>
            <consortium name="GenomeTrakr network: Whole genome sequencing for foodborne pathogen traceback"/>
        </authorList>
    </citation>
    <scope>NUCLEOTIDE SEQUENCE [LARGE SCALE GENOMIC DNA]</scope>
    <source>
        <strain evidence="1 2">CFSAN002851</strain>
    </source>
</reference>
<feature type="non-terminal residue" evidence="1">
    <location>
        <position position="30"/>
    </location>
</feature>
<name>A0A5U3EVG0_SALET</name>
<dbReference type="InterPro" id="IPR025518">
    <property type="entry name" value="DUF4406"/>
</dbReference>
<organism evidence="1 2">
    <name type="scientific">Salmonella enterica I</name>
    <dbReference type="NCBI Taxonomy" id="59201"/>
    <lineage>
        <taxon>Bacteria</taxon>
        <taxon>Pseudomonadati</taxon>
        <taxon>Pseudomonadota</taxon>
        <taxon>Gammaproteobacteria</taxon>
        <taxon>Enterobacterales</taxon>
        <taxon>Enterobacteriaceae</taxon>
        <taxon>Salmonella</taxon>
    </lineage>
</organism>
<comment type="caution">
    <text evidence="1">The sequence shown here is derived from an EMBL/GenBank/DDBJ whole genome shotgun (WGS) entry which is preliminary data.</text>
</comment>
<evidence type="ECO:0000313" key="1">
    <source>
        <dbReference type="EMBL" id="EBP3999742.1"/>
    </source>
</evidence>
<dbReference type="Pfam" id="PF14359">
    <property type="entry name" value="DUF4406"/>
    <property type="match status" value="1"/>
</dbReference>
<dbReference type="Proteomes" id="UP000839575">
    <property type="component" value="Unassembled WGS sequence"/>
</dbReference>
<gene>
    <name evidence="1" type="ORF">S301_13910</name>
</gene>
<accession>A0A5U3EVG0</accession>
<proteinExistence type="predicted"/>
<protein>
    <submittedName>
        <fullName evidence="1">DUF4406 domain-containing protein</fullName>
    </submittedName>
</protein>
<evidence type="ECO:0000313" key="2">
    <source>
        <dbReference type="Proteomes" id="UP000839575"/>
    </source>
</evidence>
<dbReference type="EMBL" id="AAGLPX010000024">
    <property type="protein sequence ID" value="EBP3999742.1"/>
    <property type="molecule type" value="Genomic_DNA"/>
</dbReference>